<proteinExistence type="predicted"/>
<comment type="caution">
    <text evidence="1">The sequence shown here is derived from an EMBL/GenBank/DDBJ whole genome shotgun (WGS) entry which is preliminary data.</text>
</comment>
<dbReference type="Proteomes" id="UP000241954">
    <property type="component" value="Unassembled WGS sequence"/>
</dbReference>
<dbReference type="AlphaFoldDB" id="A0A2T3M5R2"/>
<evidence type="ECO:0000313" key="2">
    <source>
        <dbReference type="Proteomes" id="UP000241954"/>
    </source>
</evidence>
<accession>A0A2T3M5R2</accession>
<gene>
    <name evidence="1" type="ORF">C9I88_20285</name>
</gene>
<evidence type="ECO:0000313" key="1">
    <source>
        <dbReference type="EMBL" id="PSV87235.1"/>
    </source>
</evidence>
<name>A0A2T3M5R2_9GAMM</name>
<dbReference type="EMBL" id="PYLW01000059">
    <property type="protein sequence ID" value="PSV87235.1"/>
    <property type="molecule type" value="Genomic_DNA"/>
</dbReference>
<dbReference type="RefSeq" id="WP_107238193.1">
    <property type="nucleotide sequence ID" value="NZ_PYLW01000059.1"/>
</dbReference>
<protein>
    <submittedName>
        <fullName evidence="1">Uncharacterized protein</fullName>
    </submittedName>
</protein>
<reference evidence="1 2" key="1">
    <citation type="submission" date="2018-01" db="EMBL/GenBank/DDBJ databases">
        <title>Whole genome sequencing of Histamine producing bacteria.</title>
        <authorList>
            <person name="Butler K."/>
        </authorList>
    </citation>
    <scope>NUCLEOTIDE SEQUENCE [LARGE SCALE GENOMIC DNA]</scope>
    <source>
        <strain evidence="1 2">NCIMB 13481</strain>
    </source>
</reference>
<organism evidence="1 2">
    <name type="scientific">Photobacterium iliopiscarium</name>
    <dbReference type="NCBI Taxonomy" id="56192"/>
    <lineage>
        <taxon>Bacteria</taxon>
        <taxon>Pseudomonadati</taxon>
        <taxon>Pseudomonadota</taxon>
        <taxon>Gammaproteobacteria</taxon>
        <taxon>Vibrionales</taxon>
        <taxon>Vibrionaceae</taxon>
        <taxon>Photobacterium</taxon>
    </lineage>
</organism>
<sequence>MSIVIDKEKYTALIPLIQTLSGFLGRKVQNTYTLKFSFESGFACLISNNTKNDKLSVHFENQDKDEASYLTIMNAIS</sequence>